<evidence type="ECO:0000313" key="3">
    <source>
        <dbReference type="Proteomes" id="UP000008710"/>
    </source>
</evidence>
<geneLocation type="plasmid" evidence="2 3">
    <name>pRHL2</name>
</geneLocation>
<dbReference type="AlphaFoldDB" id="Q0RWC3"/>
<sequence length="243" mass="27187">MPLEPAGMRLRGHPVQPILADHPEIRLTVGDNQHTVQTLRRRIGAAAADWCRHTVDYHRQDGHSLMLRRLAYQSPPEPTKEATVSTQAENRKVVDGFWGDLDSGPPTGKELAAWKDWFAEDAVWEMPFAPEPLAKTVPGRQLIGHFIDWFFKSVPDLKIDSLVVHDTTDPELFVLELHGKATVTQNGNVYANTYCTHMRIRGGKVVLIREYFDPNIVEQAFGVEVIAEGMSQVMAAAGLEVSK</sequence>
<dbReference type="HOGENOM" id="CLU_1141876_0_0_11"/>
<reference evidence="3" key="1">
    <citation type="journal article" date="2006" name="Proc. Natl. Acad. Sci. U.S.A.">
        <title>The complete genome of Rhodococcus sp. RHA1 provides insights into a catabolic powerhouse.</title>
        <authorList>
            <person name="McLeod M.P."/>
            <person name="Warren R.L."/>
            <person name="Hsiao W.W.L."/>
            <person name="Araki N."/>
            <person name="Myhre M."/>
            <person name="Fernandes C."/>
            <person name="Miyazawa D."/>
            <person name="Wong W."/>
            <person name="Lillquist A.L."/>
            <person name="Wang D."/>
            <person name="Dosanjh M."/>
            <person name="Hara H."/>
            <person name="Petrescu A."/>
            <person name="Morin R.D."/>
            <person name="Yang G."/>
            <person name="Stott J.M."/>
            <person name="Schein J.E."/>
            <person name="Shin H."/>
            <person name="Smailus D."/>
            <person name="Siddiqui A.S."/>
            <person name="Marra M.A."/>
            <person name="Jones S.J.M."/>
            <person name="Holt R."/>
            <person name="Brinkman F.S.L."/>
            <person name="Miyauchi K."/>
            <person name="Fukuda M."/>
            <person name="Davies J.E."/>
            <person name="Mohn W.W."/>
            <person name="Eltis L.D."/>
        </authorList>
    </citation>
    <scope>NUCLEOTIDE SEQUENCE [LARGE SCALE GENOMIC DNA]</scope>
    <source>
        <strain evidence="3">RHA1</strain>
    </source>
</reference>
<dbReference type="SUPFAM" id="SSF54427">
    <property type="entry name" value="NTF2-like"/>
    <property type="match status" value="1"/>
</dbReference>
<dbReference type="Proteomes" id="UP000008710">
    <property type="component" value="Plasmid pRHL2"/>
</dbReference>
<keyword evidence="2" id="KW-0614">Plasmid</keyword>
<evidence type="ECO:0000313" key="2">
    <source>
        <dbReference type="EMBL" id="ABH00413.1"/>
    </source>
</evidence>
<dbReference type="Gene3D" id="3.10.450.50">
    <property type="match status" value="1"/>
</dbReference>
<dbReference type="Pfam" id="PF12680">
    <property type="entry name" value="SnoaL_2"/>
    <property type="match status" value="1"/>
</dbReference>
<proteinExistence type="predicted"/>
<dbReference type="InterPro" id="IPR032710">
    <property type="entry name" value="NTF2-like_dom_sf"/>
</dbReference>
<feature type="domain" description="SnoaL-like" evidence="1">
    <location>
        <begin position="109"/>
        <end position="207"/>
    </location>
</feature>
<organism evidence="2 3">
    <name type="scientific">Rhodococcus jostii (strain RHA1)</name>
    <dbReference type="NCBI Taxonomy" id="101510"/>
    <lineage>
        <taxon>Bacteria</taxon>
        <taxon>Bacillati</taxon>
        <taxon>Actinomycetota</taxon>
        <taxon>Actinomycetes</taxon>
        <taxon>Mycobacteriales</taxon>
        <taxon>Nocardiaceae</taxon>
        <taxon>Rhodococcus</taxon>
    </lineage>
</organism>
<dbReference type="InterPro" id="IPR037401">
    <property type="entry name" value="SnoaL-like"/>
</dbReference>
<name>Q0RWC3_RHOJR</name>
<dbReference type="KEGG" id="rha:RHA1_ro10220"/>
<gene>
    <name evidence="2" type="ordered locus">RHA1_ro10220</name>
</gene>
<protein>
    <recommendedName>
        <fullName evidence="1">SnoaL-like domain-containing protein</fullName>
    </recommendedName>
</protein>
<accession>Q0RWC3</accession>
<evidence type="ECO:0000259" key="1">
    <source>
        <dbReference type="Pfam" id="PF12680"/>
    </source>
</evidence>
<dbReference type="EMBL" id="CP000433">
    <property type="protein sequence ID" value="ABH00413.1"/>
    <property type="molecule type" value="Genomic_DNA"/>
</dbReference>